<dbReference type="KEGG" id="bmj:BMULJ_05640"/>
<evidence type="ECO:0000313" key="2">
    <source>
        <dbReference type="EMBL" id="BAG47467.1"/>
    </source>
</evidence>
<dbReference type="EMBL" id="AP009387">
    <property type="protein sequence ID" value="BAG47467.1"/>
    <property type="molecule type" value="Genomic_DNA"/>
</dbReference>
<dbReference type="KEGG" id="bmu:Bmul_5885"/>
<dbReference type="HOGENOM" id="CLU_187450_1_0_4"/>
<dbReference type="InterPro" id="IPR021347">
    <property type="entry name" value="DUF2964"/>
</dbReference>
<dbReference type="RefSeq" id="WP_006415456.1">
    <property type="nucleotide sequence ID" value="NC_010087.1"/>
</dbReference>
<keyword evidence="1" id="KW-1133">Transmembrane helix</keyword>
<dbReference type="Proteomes" id="UP000008815">
    <property type="component" value="Chromosome 3"/>
</dbReference>
<sequence length="73" mass="7652">MMGLPYRSALATFCVFIALASLLGVVHAMLIDERVVPYAIIALVSGIVAFVAQPDPASSGRQRHGPDALDSPS</sequence>
<name>A0A0H3KUY2_BURM1</name>
<dbReference type="AlphaFoldDB" id="A0A0H3KUY2"/>
<evidence type="ECO:0000313" key="3">
    <source>
        <dbReference type="Proteomes" id="UP000008815"/>
    </source>
</evidence>
<evidence type="ECO:0008006" key="4">
    <source>
        <dbReference type="Google" id="ProtNLM"/>
    </source>
</evidence>
<dbReference type="Pfam" id="PF11177">
    <property type="entry name" value="DUF2964"/>
    <property type="match status" value="1"/>
</dbReference>
<keyword evidence="3" id="KW-1185">Reference proteome</keyword>
<reference evidence="2 3" key="1">
    <citation type="submission" date="2007-04" db="EMBL/GenBank/DDBJ databases">
        <title>Complete genome sequence of Burkholderia multivorans ATCC 17616.</title>
        <authorList>
            <person name="Ohtsubo Y."/>
            <person name="Yamashita A."/>
            <person name="Kurokawa K."/>
            <person name="Takami H."/>
            <person name="Yuhara S."/>
            <person name="Nishiyama E."/>
            <person name="Endo R."/>
            <person name="Miyazaki R."/>
            <person name="Ono A."/>
            <person name="Yano K."/>
            <person name="Ito M."/>
            <person name="Sota M."/>
            <person name="Yuji N."/>
            <person name="Hattori M."/>
            <person name="Tsuda M."/>
        </authorList>
    </citation>
    <scope>NUCLEOTIDE SEQUENCE [LARGE SCALE GENOMIC DNA]</scope>
    <source>
        <strain evidence="3">ATCC 17616 / 249</strain>
    </source>
</reference>
<dbReference type="GeneID" id="93169277"/>
<accession>A0A0H3KUY2</accession>
<dbReference type="STRING" id="395019.BMULJ_05640"/>
<keyword evidence="1" id="KW-0472">Membrane</keyword>
<keyword evidence="1" id="KW-0812">Transmembrane</keyword>
<evidence type="ECO:0000256" key="1">
    <source>
        <dbReference type="SAM" id="Phobius"/>
    </source>
</evidence>
<protein>
    <recommendedName>
        <fullName evidence="4">DUF2964 family protein</fullName>
    </recommendedName>
</protein>
<proteinExistence type="predicted"/>
<feature type="transmembrane region" description="Helical" evidence="1">
    <location>
        <begin position="38"/>
        <end position="54"/>
    </location>
</feature>
<organism evidence="2 3">
    <name type="scientific">Burkholderia multivorans (strain ATCC 17616 / 249)</name>
    <dbReference type="NCBI Taxonomy" id="395019"/>
    <lineage>
        <taxon>Bacteria</taxon>
        <taxon>Pseudomonadati</taxon>
        <taxon>Pseudomonadota</taxon>
        <taxon>Betaproteobacteria</taxon>
        <taxon>Burkholderiales</taxon>
        <taxon>Burkholderiaceae</taxon>
        <taxon>Burkholderia</taxon>
        <taxon>Burkholderia cepacia complex</taxon>
    </lineage>
</organism>
<gene>
    <name evidence="2" type="ordered locus">BMULJ_05640</name>
</gene>